<reference evidence="1" key="1">
    <citation type="submission" date="2019-08" db="EMBL/GenBank/DDBJ databases">
        <authorList>
            <person name="Kucharzyk K."/>
            <person name="Murdoch R.W."/>
            <person name="Higgins S."/>
            <person name="Loffler F."/>
        </authorList>
    </citation>
    <scope>NUCLEOTIDE SEQUENCE</scope>
</reference>
<evidence type="ECO:0000313" key="1">
    <source>
        <dbReference type="EMBL" id="MPM95202.1"/>
    </source>
</evidence>
<dbReference type="EMBL" id="VSSQ01041724">
    <property type="protein sequence ID" value="MPM95202.1"/>
    <property type="molecule type" value="Genomic_DNA"/>
</dbReference>
<organism evidence="1">
    <name type="scientific">bioreactor metagenome</name>
    <dbReference type="NCBI Taxonomy" id="1076179"/>
    <lineage>
        <taxon>unclassified sequences</taxon>
        <taxon>metagenomes</taxon>
        <taxon>ecological metagenomes</taxon>
    </lineage>
</organism>
<name>A0A645E3Q8_9ZZZZ</name>
<sequence length="179" mass="19835">MVAPLARAQQSGRGFVQKARLLLDQQDAPSGPEYDKGNLAEHRMLPFGAGPVQVVIDIEVVGQMLGQQGQRCQFAPARTVGGQMTPAFGMDTGHFSTSCAAWMPWSEHGMWTARARQARVPHLDRVSAVGGTRFGPCVQHRCRTGDTLSSCIRWCPRRRGFKQARTAWKHSRSSSPYWL</sequence>
<accession>A0A645E3Q8</accession>
<protein>
    <submittedName>
        <fullName evidence="1">Uncharacterized protein</fullName>
    </submittedName>
</protein>
<proteinExistence type="predicted"/>
<dbReference type="AlphaFoldDB" id="A0A645E3Q8"/>
<gene>
    <name evidence="1" type="ORF">SDC9_142355</name>
</gene>
<comment type="caution">
    <text evidence="1">The sequence shown here is derived from an EMBL/GenBank/DDBJ whole genome shotgun (WGS) entry which is preliminary data.</text>
</comment>